<dbReference type="InterPro" id="IPR029063">
    <property type="entry name" value="SAM-dependent_MTases_sf"/>
</dbReference>
<dbReference type="GO" id="GO:0008757">
    <property type="term" value="F:S-adenosylmethionine-dependent methyltransferase activity"/>
    <property type="evidence" value="ECO:0007669"/>
    <property type="project" value="InterPro"/>
</dbReference>
<reference evidence="2" key="1">
    <citation type="submission" date="2019-09" db="EMBL/GenBank/DDBJ databases">
        <authorList>
            <person name="Teo W.F.A."/>
            <person name="Duangmal K."/>
        </authorList>
    </citation>
    <scope>NUCLEOTIDE SEQUENCE [LARGE SCALE GENOMIC DNA]</scope>
    <source>
        <strain evidence="2">K81G1</strain>
    </source>
</reference>
<evidence type="ECO:0000313" key="2">
    <source>
        <dbReference type="EMBL" id="KAA9162031.1"/>
    </source>
</evidence>
<feature type="domain" description="Methyltransferase type 11" evidence="1">
    <location>
        <begin position="42"/>
        <end position="132"/>
    </location>
</feature>
<dbReference type="EMBL" id="VMNW02000014">
    <property type="protein sequence ID" value="KAA9162031.1"/>
    <property type="molecule type" value="Genomic_DNA"/>
</dbReference>
<dbReference type="Gene3D" id="3.40.50.150">
    <property type="entry name" value="Vaccinia Virus protein VP39"/>
    <property type="match status" value="1"/>
</dbReference>
<dbReference type="InterPro" id="IPR052356">
    <property type="entry name" value="Thiol_S-MT"/>
</dbReference>
<gene>
    <name evidence="2" type="ORF">FPZ12_012365</name>
</gene>
<dbReference type="PANTHER" id="PTHR45036:SF1">
    <property type="entry name" value="METHYLTRANSFERASE LIKE 7A"/>
    <property type="match status" value="1"/>
</dbReference>
<dbReference type="Proteomes" id="UP000319769">
    <property type="component" value="Unassembled WGS sequence"/>
</dbReference>
<dbReference type="GO" id="GO:0032259">
    <property type="term" value="P:methylation"/>
    <property type="evidence" value="ECO:0007669"/>
    <property type="project" value="UniProtKB-KW"/>
</dbReference>
<name>A0A5N0VAN3_9PSEU</name>
<keyword evidence="2" id="KW-0808">Transferase</keyword>
<proteinExistence type="predicted"/>
<comment type="caution">
    <text evidence="2">The sequence shown here is derived from an EMBL/GenBank/DDBJ whole genome shotgun (WGS) entry which is preliminary data.</text>
</comment>
<protein>
    <submittedName>
        <fullName evidence="2">Class I SAM-dependent methyltransferase</fullName>
    </submittedName>
</protein>
<keyword evidence="3" id="KW-1185">Reference proteome</keyword>
<accession>A0A5N0VAN3</accession>
<dbReference type="SUPFAM" id="SSF53335">
    <property type="entry name" value="S-adenosyl-L-methionine-dependent methyltransferases"/>
    <property type="match status" value="1"/>
</dbReference>
<sequence>MADASANPRFARAYVRMSELADERGGAEHRERLLRGLSGRVLEVGAGNGRNFAHYPRTVDEVVAVEPDGILRAHAERAAAVVPVRLVDGDASRLPAADGEFDAVVYSLVLCSVPDVAAALAEAWRALRPGGEVRYYEHVRSGSAIAGRLQDLITPLWSRLGGGCHPNRDTEGSLRAAGFEVTGERFSFRPQPLIPPTAHILGVARKV</sequence>
<dbReference type="InterPro" id="IPR013216">
    <property type="entry name" value="Methyltransf_11"/>
</dbReference>
<organism evidence="2 3">
    <name type="scientific">Amycolatopsis acidicola</name>
    <dbReference type="NCBI Taxonomy" id="2596893"/>
    <lineage>
        <taxon>Bacteria</taxon>
        <taxon>Bacillati</taxon>
        <taxon>Actinomycetota</taxon>
        <taxon>Actinomycetes</taxon>
        <taxon>Pseudonocardiales</taxon>
        <taxon>Pseudonocardiaceae</taxon>
        <taxon>Amycolatopsis</taxon>
    </lineage>
</organism>
<keyword evidence="2" id="KW-0489">Methyltransferase</keyword>
<dbReference type="RefSeq" id="WP_144749576.1">
    <property type="nucleotide sequence ID" value="NZ_VMNW02000014.1"/>
</dbReference>
<dbReference type="CDD" id="cd02440">
    <property type="entry name" value="AdoMet_MTases"/>
    <property type="match status" value="1"/>
</dbReference>
<dbReference type="PANTHER" id="PTHR45036">
    <property type="entry name" value="METHYLTRANSFERASE LIKE 7B"/>
    <property type="match status" value="1"/>
</dbReference>
<dbReference type="Pfam" id="PF08241">
    <property type="entry name" value="Methyltransf_11"/>
    <property type="match status" value="1"/>
</dbReference>
<dbReference type="AlphaFoldDB" id="A0A5N0VAN3"/>
<evidence type="ECO:0000259" key="1">
    <source>
        <dbReference type="Pfam" id="PF08241"/>
    </source>
</evidence>
<dbReference type="OrthoDB" id="65624at2"/>
<evidence type="ECO:0000313" key="3">
    <source>
        <dbReference type="Proteomes" id="UP000319769"/>
    </source>
</evidence>